<comment type="similarity">
    <text evidence="1">Belongs to the enoyl-CoA hydratase/isomerase family.</text>
</comment>
<dbReference type="Pfam" id="PF00378">
    <property type="entry name" value="ECH_1"/>
    <property type="match status" value="1"/>
</dbReference>
<dbReference type="InterPro" id="IPR001753">
    <property type="entry name" value="Enoyl-CoA_hydra/iso"/>
</dbReference>
<evidence type="ECO:0000256" key="1">
    <source>
        <dbReference type="ARBA" id="ARBA00005254"/>
    </source>
</evidence>
<dbReference type="PANTHER" id="PTHR11941:SF54">
    <property type="entry name" value="ENOYL-COA HYDRATASE, MITOCHONDRIAL"/>
    <property type="match status" value="1"/>
</dbReference>
<protein>
    <submittedName>
        <fullName evidence="2">Enoyl-CoA hydratase/isomerase family protein</fullName>
    </submittedName>
</protein>
<sequence length="266" mass="28246">MNQAAPHRVASCVDTIDHGGIVELRLARAPVNALDPALCNGLRAALDDAIASGAQGVVLSGGPKVFSAGLDVPYLLSLGDDRHALMAAWEAFFDAAMALAAAPVPVVAAIGGHAPAGGCVLALCCDYRVMARSDEPERPFRIGLNETQVGLVAPEGIQRLLRRVVGPYRAERLLVAGEMLDSGQALHVGLVDEQVALDEVGARAREWLAQLLALPRAAMLRTRAIARAEVIEALQPQHIQLDRFIEAWYAADTQDALRAMMAKLGK</sequence>
<gene>
    <name evidence="2" type="ORF">ACFQZQ_00685</name>
</gene>
<accession>A0ABW2YMW2</accession>
<dbReference type="InterPro" id="IPR029045">
    <property type="entry name" value="ClpP/crotonase-like_dom_sf"/>
</dbReference>
<comment type="caution">
    <text evidence="2">The sequence shown here is derived from an EMBL/GenBank/DDBJ whole genome shotgun (WGS) entry which is preliminary data.</text>
</comment>
<dbReference type="EMBL" id="JBHTIH010000002">
    <property type="protein sequence ID" value="MFD0737807.1"/>
    <property type="molecule type" value="Genomic_DNA"/>
</dbReference>
<dbReference type="CDD" id="cd06558">
    <property type="entry name" value="crotonase-like"/>
    <property type="match status" value="1"/>
</dbReference>
<keyword evidence="3" id="KW-1185">Reference proteome</keyword>
<name>A0ABW2YMW2_9GAMM</name>
<dbReference type="Proteomes" id="UP001597090">
    <property type="component" value="Unassembled WGS sequence"/>
</dbReference>
<dbReference type="PANTHER" id="PTHR11941">
    <property type="entry name" value="ENOYL-COA HYDRATASE-RELATED"/>
    <property type="match status" value="1"/>
</dbReference>
<organism evidence="2 3">
    <name type="scientific">Lysobacter koreensis</name>
    <dbReference type="NCBI Taxonomy" id="266122"/>
    <lineage>
        <taxon>Bacteria</taxon>
        <taxon>Pseudomonadati</taxon>
        <taxon>Pseudomonadota</taxon>
        <taxon>Gammaproteobacteria</taxon>
        <taxon>Lysobacterales</taxon>
        <taxon>Lysobacteraceae</taxon>
        <taxon>Lysobacter</taxon>
    </lineage>
</organism>
<proteinExistence type="inferred from homology"/>
<dbReference type="RefSeq" id="WP_386810770.1">
    <property type="nucleotide sequence ID" value="NZ_JBHTIH010000002.1"/>
</dbReference>
<reference evidence="3" key="1">
    <citation type="journal article" date="2019" name="Int. J. Syst. Evol. Microbiol.">
        <title>The Global Catalogue of Microorganisms (GCM) 10K type strain sequencing project: providing services to taxonomists for standard genome sequencing and annotation.</title>
        <authorList>
            <consortium name="The Broad Institute Genomics Platform"/>
            <consortium name="The Broad Institute Genome Sequencing Center for Infectious Disease"/>
            <person name="Wu L."/>
            <person name="Ma J."/>
        </authorList>
    </citation>
    <scope>NUCLEOTIDE SEQUENCE [LARGE SCALE GENOMIC DNA]</scope>
    <source>
        <strain evidence="3">CCUG 55491</strain>
    </source>
</reference>
<dbReference type="Gene3D" id="3.90.226.10">
    <property type="entry name" value="2-enoyl-CoA Hydratase, Chain A, domain 1"/>
    <property type="match status" value="1"/>
</dbReference>
<evidence type="ECO:0000313" key="2">
    <source>
        <dbReference type="EMBL" id="MFD0737807.1"/>
    </source>
</evidence>
<evidence type="ECO:0000313" key="3">
    <source>
        <dbReference type="Proteomes" id="UP001597090"/>
    </source>
</evidence>
<dbReference type="SUPFAM" id="SSF52096">
    <property type="entry name" value="ClpP/crotonase"/>
    <property type="match status" value="1"/>
</dbReference>